<evidence type="ECO:0000313" key="3">
    <source>
        <dbReference type="Proteomes" id="UP000326924"/>
    </source>
</evidence>
<accession>A0A5J5EZQ7</accession>
<evidence type="ECO:0000313" key="2">
    <source>
        <dbReference type="EMBL" id="KAA8908460.1"/>
    </source>
</evidence>
<proteinExistence type="predicted"/>
<name>A0A5J5EZQ7_9PEZI</name>
<feature type="chain" id="PRO_5023839006" description="Secreted protein" evidence="1">
    <location>
        <begin position="17"/>
        <end position="95"/>
    </location>
</feature>
<feature type="signal peptide" evidence="1">
    <location>
        <begin position="1"/>
        <end position="16"/>
    </location>
</feature>
<keyword evidence="3" id="KW-1185">Reference proteome</keyword>
<dbReference type="Proteomes" id="UP000326924">
    <property type="component" value="Unassembled WGS sequence"/>
</dbReference>
<gene>
    <name evidence="2" type="ORF">FN846DRAFT_945223</name>
</gene>
<reference evidence="2 3" key="1">
    <citation type="submission" date="2019-09" db="EMBL/GenBank/DDBJ databases">
        <title>Draft genome of the ectomycorrhizal ascomycete Sphaerosporella brunnea.</title>
        <authorList>
            <consortium name="DOE Joint Genome Institute"/>
            <person name="Benucci G.M."/>
            <person name="Marozzi G."/>
            <person name="Antonielli L."/>
            <person name="Sanchez S."/>
            <person name="Marco P."/>
            <person name="Wang X."/>
            <person name="Falini L.B."/>
            <person name="Barry K."/>
            <person name="Haridas S."/>
            <person name="Lipzen A."/>
            <person name="Labutti K."/>
            <person name="Grigoriev I.V."/>
            <person name="Murat C."/>
            <person name="Martin F."/>
            <person name="Albertini E."/>
            <person name="Donnini D."/>
            <person name="Bonito G."/>
        </authorList>
    </citation>
    <scope>NUCLEOTIDE SEQUENCE [LARGE SCALE GENOMIC DNA]</scope>
    <source>
        <strain evidence="2 3">Sb_GMNB300</strain>
    </source>
</reference>
<dbReference type="EMBL" id="VXIS01000068">
    <property type="protein sequence ID" value="KAA8908460.1"/>
    <property type="molecule type" value="Genomic_DNA"/>
</dbReference>
<organism evidence="2 3">
    <name type="scientific">Sphaerosporella brunnea</name>
    <dbReference type="NCBI Taxonomy" id="1250544"/>
    <lineage>
        <taxon>Eukaryota</taxon>
        <taxon>Fungi</taxon>
        <taxon>Dikarya</taxon>
        <taxon>Ascomycota</taxon>
        <taxon>Pezizomycotina</taxon>
        <taxon>Pezizomycetes</taxon>
        <taxon>Pezizales</taxon>
        <taxon>Pyronemataceae</taxon>
        <taxon>Sphaerosporella</taxon>
    </lineage>
</organism>
<evidence type="ECO:0000256" key="1">
    <source>
        <dbReference type="SAM" id="SignalP"/>
    </source>
</evidence>
<keyword evidence="1" id="KW-0732">Signal</keyword>
<sequence length="95" mass="10753">MASKLSPLLFIHCCRCLPILRSVARLSSCLISRRIPQYHLASRLTSSLRVDPSHRSLEHLLSTPFASRWLLCLATVRGRVFIQTIIRAMLLASPK</sequence>
<dbReference type="InParanoid" id="A0A5J5EZQ7"/>
<evidence type="ECO:0008006" key="4">
    <source>
        <dbReference type="Google" id="ProtNLM"/>
    </source>
</evidence>
<dbReference type="AlphaFoldDB" id="A0A5J5EZQ7"/>
<protein>
    <recommendedName>
        <fullName evidence="4">Secreted protein</fullName>
    </recommendedName>
</protein>
<comment type="caution">
    <text evidence="2">The sequence shown here is derived from an EMBL/GenBank/DDBJ whole genome shotgun (WGS) entry which is preliminary data.</text>
</comment>